<protein>
    <submittedName>
        <fullName evidence="1">Uncharacterized protein</fullName>
    </submittedName>
</protein>
<dbReference type="EMBL" id="JRUE01000035">
    <property type="protein sequence ID" value="KXZ73994.1"/>
    <property type="molecule type" value="Genomic_DNA"/>
</dbReference>
<sequence length="74" mass="8588">MFLVDASSWRVSISFARVILWFALEYMKYPYSLYGLYKSLLLIIFDSGRCLLFIQFAVLSDWQKSMNCVISGGD</sequence>
<gene>
    <name evidence="1" type="ORF">AVENLUH5627_00271</name>
</gene>
<evidence type="ECO:0000313" key="1">
    <source>
        <dbReference type="EMBL" id="KXZ73994.1"/>
    </source>
</evidence>
<dbReference type="AlphaFoldDB" id="A0A150I2I5"/>
<dbReference type="Proteomes" id="UP000075680">
    <property type="component" value="Unassembled WGS sequence"/>
</dbReference>
<accession>A0A150I2I5</accession>
<dbReference type="PATRIC" id="fig|52133.18.peg.280"/>
<organism evidence="1 2">
    <name type="scientific">Acinetobacter venetianus</name>
    <dbReference type="NCBI Taxonomy" id="52133"/>
    <lineage>
        <taxon>Bacteria</taxon>
        <taxon>Pseudomonadati</taxon>
        <taxon>Pseudomonadota</taxon>
        <taxon>Gammaproteobacteria</taxon>
        <taxon>Moraxellales</taxon>
        <taxon>Moraxellaceae</taxon>
        <taxon>Acinetobacter</taxon>
    </lineage>
</organism>
<comment type="caution">
    <text evidence="1">The sequence shown here is derived from an EMBL/GenBank/DDBJ whole genome shotgun (WGS) entry which is preliminary data.</text>
</comment>
<reference evidence="1 2" key="1">
    <citation type="journal article" date="2016" name="Sci. Rep.">
        <title>Genomic and phenotypic characterization of the species Acinetobacter venetianus.</title>
        <authorList>
            <person name="Fondi M."/>
            <person name="Maida I."/>
            <person name="Perrin E."/>
            <person name="Orlandini V."/>
            <person name="La Torre L."/>
            <person name="Bosi E."/>
            <person name="Negroni A."/>
            <person name="Zanaroli G."/>
            <person name="Fava F."/>
            <person name="Decorosi F."/>
            <person name="Giovannetti L."/>
            <person name="Viti C."/>
            <person name="Vaneechoutte M."/>
            <person name="Dijkshoorn L."/>
            <person name="Fani R."/>
        </authorList>
    </citation>
    <scope>NUCLEOTIDE SEQUENCE [LARGE SCALE GENOMIC DNA]</scope>
    <source>
        <strain evidence="1 2">LUH5627</strain>
    </source>
</reference>
<dbReference type="RefSeq" id="WP_061517920.1">
    <property type="nucleotide sequence ID" value="NZ_JRUE01000035.1"/>
</dbReference>
<name>A0A150I2I5_9GAMM</name>
<evidence type="ECO:0000313" key="2">
    <source>
        <dbReference type="Proteomes" id="UP000075680"/>
    </source>
</evidence>
<proteinExistence type="predicted"/>